<dbReference type="Pfam" id="PF08240">
    <property type="entry name" value="ADH_N"/>
    <property type="match status" value="1"/>
</dbReference>
<feature type="domain" description="Alcohol dehydrogenase-like C-terminal" evidence="5">
    <location>
        <begin position="195"/>
        <end position="323"/>
    </location>
</feature>
<evidence type="ECO:0000256" key="2">
    <source>
        <dbReference type="ARBA" id="ARBA00022833"/>
    </source>
</evidence>
<evidence type="ECO:0000256" key="1">
    <source>
        <dbReference type="ARBA" id="ARBA00022723"/>
    </source>
</evidence>
<dbReference type="Gene3D" id="3.40.50.720">
    <property type="entry name" value="NAD(P)-binding Rossmann-like Domain"/>
    <property type="match status" value="1"/>
</dbReference>
<dbReference type="PROSITE" id="PS00059">
    <property type="entry name" value="ADH_ZINC"/>
    <property type="match status" value="1"/>
</dbReference>
<protein>
    <submittedName>
        <fullName evidence="7">Alcohol dehydrogenase catalytic domain-containing protein</fullName>
    </submittedName>
</protein>
<name>A0A6B1G973_9CHLR</name>
<keyword evidence="2 4" id="KW-0862">Zinc</keyword>
<dbReference type="EMBL" id="VYDA01000702">
    <property type="protein sequence ID" value="MYH63896.1"/>
    <property type="molecule type" value="Genomic_DNA"/>
</dbReference>
<dbReference type="InterPro" id="IPR002328">
    <property type="entry name" value="ADH_Zn_CS"/>
</dbReference>
<sequence length="367" mass="39404">MEGSALSSKVNAAVVVTTREMEIQTFDMPVIGEDDGLLRVEMCGVCGSDPRIYNWTESHRFPLIMGHELVGHVEDLGSRAAARWGVKAGDRVIVEHLFGCGHCRWCLLGEYRFCKEHQGYGGTTPSSVPPHLWGAYSQYMYLAPNSRVHRITEEVPAEAAAMTCANIGNGLRWVRTKGGAAIGDNVVVIGPGGQGLAAILAANEAGASKIIVLGLNQDEHRFELSRQFGATHIINLEREDPVEAVLELTDGVLADMVVDLTGATASFPLALDLARPMGVVVVGSNTGEQEVSIVPSKIPIKELRVQGVNTHDTPAVQAAIKIVESRRYPIEKMVTHHFSLAEAETAVLAAGGEIELDGFIKGVIVPN</sequence>
<evidence type="ECO:0000256" key="4">
    <source>
        <dbReference type="RuleBase" id="RU361277"/>
    </source>
</evidence>
<dbReference type="AlphaFoldDB" id="A0A6B1G973"/>
<feature type="domain" description="Alcohol dehydrogenase-like N-terminal" evidence="6">
    <location>
        <begin position="33"/>
        <end position="151"/>
    </location>
</feature>
<dbReference type="SUPFAM" id="SSF51735">
    <property type="entry name" value="NAD(P)-binding Rossmann-fold domains"/>
    <property type="match status" value="1"/>
</dbReference>
<gene>
    <name evidence="7" type="ORF">F4148_19840</name>
</gene>
<evidence type="ECO:0000256" key="3">
    <source>
        <dbReference type="ARBA" id="ARBA00023002"/>
    </source>
</evidence>
<dbReference type="PANTHER" id="PTHR43401:SF2">
    <property type="entry name" value="L-THREONINE 3-DEHYDROGENASE"/>
    <property type="match status" value="1"/>
</dbReference>
<evidence type="ECO:0000313" key="7">
    <source>
        <dbReference type="EMBL" id="MYH63896.1"/>
    </source>
</evidence>
<evidence type="ECO:0000259" key="5">
    <source>
        <dbReference type="Pfam" id="PF00107"/>
    </source>
</evidence>
<accession>A0A6B1G973</accession>
<dbReference type="Gene3D" id="3.90.180.10">
    <property type="entry name" value="Medium-chain alcohol dehydrogenases, catalytic domain"/>
    <property type="match status" value="1"/>
</dbReference>
<dbReference type="Pfam" id="PF00107">
    <property type="entry name" value="ADH_zinc_N"/>
    <property type="match status" value="1"/>
</dbReference>
<keyword evidence="1 4" id="KW-0479">Metal-binding</keyword>
<comment type="cofactor">
    <cofactor evidence="4">
        <name>Zn(2+)</name>
        <dbReference type="ChEBI" id="CHEBI:29105"/>
    </cofactor>
</comment>
<comment type="similarity">
    <text evidence="4">Belongs to the zinc-containing alcohol dehydrogenase family.</text>
</comment>
<dbReference type="InterPro" id="IPR036291">
    <property type="entry name" value="NAD(P)-bd_dom_sf"/>
</dbReference>
<dbReference type="GO" id="GO:0008270">
    <property type="term" value="F:zinc ion binding"/>
    <property type="evidence" value="ECO:0007669"/>
    <property type="project" value="InterPro"/>
</dbReference>
<dbReference type="PANTHER" id="PTHR43401">
    <property type="entry name" value="L-THREONINE 3-DEHYDROGENASE"/>
    <property type="match status" value="1"/>
</dbReference>
<evidence type="ECO:0000259" key="6">
    <source>
        <dbReference type="Pfam" id="PF08240"/>
    </source>
</evidence>
<reference evidence="7" key="1">
    <citation type="submission" date="2019-09" db="EMBL/GenBank/DDBJ databases">
        <title>Characterisation of the sponge microbiome using genome-centric metagenomics.</title>
        <authorList>
            <person name="Engelberts J.P."/>
            <person name="Robbins S.J."/>
            <person name="De Goeij J.M."/>
            <person name="Aranda M."/>
            <person name="Bell S.C."/>
            <person name="Webster N.S."/>
        </authorList>
    </citation>
    <scope>NUCLEOTIDE SEQUENCE</scope>
    <source>
        <strain evidence="7">SB0675_bin_29</strain>
    </source>
</reference>
<comment type="caution">
    <text evidence="7">The sequence shown here is derived from an EMBL/GenBank/DDBJ whole genome shotgun (WGS) entry which is preliminary data.</text>
</comment>
<dbReference type="InterPro" id="IPR013154">
    <property type="entry name" value="ADH-like_N"/>
</dbReference>
<organism evidence="7">
    <name type="scientific">Caldilineaceae bacterium SB0675_bin_29</name>
    <dbReference type="NCBI Taxonomy" id="2605266"/>
    <lineage>
        <taxon>Bacteria</taxon>
        <taxon>Bacillati</taxon>
        <taxon>Chloroflexota</taxon>
        <taxon>Caldilineae</taxon>
        <taxon>Caldilineales</taxon>
        <taxon>Caldilineaceae</taxon>
    </lineage>
</organism>
<dbReference type="InterPro" id="IPR013149">
    <property type="entry name" value="ADH-like_C"/>
</dbReference>
<dbReference type="GO" id="GO:0016491">
    <property type="term" value="F:oxidoreductase activity"/>
    <property type="evidence" value="ECO:0007669"/>
    <property type="project" value="UniProtKB-KW"/>
</dbReference>
<dbReference type="SUPFAM" id="SSF50129">
    <property type="entry name" value="GroES-like"/>
    <property type="match status" value="1"/>
</dbReference>
<proteinExistence type="inferred from homology"/>
<dbReference type="InterPro" id="IPR011032">
    <property type="entry name" value="GroES-like_sf"/>
</dbReference>
<keyword evidence="3" id="KW-0560">Oxidoreductase</keyword>
<dbReference type="InterPro" id="IPR050129">
    <property type="entry name" value="Zn_alcohol_dh"/>
</dbReference>